<dbReference type="Proteomes" id="UP000663193">
    <property type="component" value="Chromosome 6"/>
</dbReference>
<name>A0A7U2F163_PHANO</name>
<keyword evidence="2" id="KW-1185">Reference proteome</keyword>
<reference evidence="2" key="1">
    <citation type="journal article" date="2021" name="BMC Genomics">
        <title>Chromosome-level genome assembly and manually-curated proteome of model necrotroph Parastagonospora nodorum Sn15 reveals a genome-wide trove of candidate effector homologs, and redundancy of virulence-related functions within an accessory chromosome.</title>
        <authorList>
            <person name="Bertazzoni S."/>
            <person name="Jones D.A.B."/>
            <person name="Phan H.T."/>
            <person name="Tan K.-C."/>
            <person name="Hane J.K."/>
        </authorList>
    </citation>
    <scope>NUCLEOTIDE SEQUENCE [LARGE SCALE GENOMIC DNA]</scope>
    <source>
        <strain evidence="2">SN15 / ATCC MYA-4574 / FGSC 10173)</strain>
    </source>
</reference>
<protein>
    <submittedName>
        <fullName evidence="1">Uncharacterized protein</fullName>
    </submittedName>
</protein>
<evidence type="ECO:0000313" key="1">
    <source>
        <dbReference type="EMBL" id="QRC96472.1"/>
    </source>
</evidence>
<sequence>MFPFHYHQWVPVPVITPAYIQPQLMGQYGSPLAPLRQPTQNAARPATLPRDYYTYHNKGV</sequence>
<evidence type="ECO:0000313" key="2">
    <source>
        <dbReference type="Proteomes" id="UP000663193"/>
    </source>
</evidence>
<organism evidence="1 2">
    <name type="scientific">Phaeosphaeria nodorum (strain SN15 / ATCC MYA-4574 / FGSC 10173)</name>
    <name type="common">Glume blotch fungus</name>
    <name type="synonym">Parastagonospora nodorum</name>
    <dbReference type="NCBI Taxonomy" id="321614"/>
    <lineage>
        <taxon>Eukaryota</taxon>
        <taxon>Fungi</taxon>
        <taxon>Dikarya</taxon>
        <taxon>Ascomycota</taxon>
        <taxon>Pezizomycotina</taxon>
        <taxon>Dothideomycetes</taxon>
        <taxon>Pleosporomycetidae</taxon>
        <taxon>Pleosporales</taxon>
        <taxon>Pleosporineae</taxon>
        <taxon>Phaeosphaeriaceae</taxon>
        <taxon>Parastagonospora</taxon>
    </lineage>
</organism>
<dbReference type="AlphaFoldDB" id="A0A7U2F163"/>
<accession>A0A7U2F163</accession>
<dbReference type="VEuPathDB" id="FungiDB:JI435_433750"/>
<dbReference type="EMBL" id="CP069028">
    <property type="protein sequence ID" value="QRC96472.1"/>
    <property type="molecule type" value="Genomic_DNA"/>
</dbReference>
<proteinExistence type="predicted"/>
<gene>
    <name evidence="1" type="ORF">JI435_433750</name>
</gene>